<evidence type="ECO:0000313" key="5">
    <source>
        <dbReference type="Proteomes" id="UP000076798"/>
    </source>
</evidence>
<dbReference type="STRING" id="1314776.A0A165YEW1"/>
<dbReference type="InterPro" id="IPR024078">
    <property type="entry name" value="LmbE-like_dom_sf"/>
</dbReference>
<dbReference type="Pfam" id="PF02585">
    <property type="entry name" value="PIG-L"/>
    <property type="match status" value="1"/>
</dbReference>
<dbReference type="EC" id="3.5.1.89" evidence="2"/>
<dbReference type="UniPathway" id="UPA00196"/>
<dbReference type="InterPro" id="IPR003737">
    <property type="entry name" value="GlcNAc_PI_deacetylase-related"/>
</dbReference>
<accession>A0A165YEW1</accession>
<dbReference type="Gene3D" id="3.40.50.10320">
    <property type="entry name" value="LmbE-like"/>
    <property type="match status" value="1"/>
</dbReference>
<evidence type="ECO:0000256" key="1">
    <source>
        <dbReference type="ARBA" id="ARBA00006066"/>
    </source>
</evidence>
<organism evidence="4 5">
    <name type="scientific">Sistotremastrum suecicum HHB10207 ss-3</name>
    <dbReference type="NCBI Taxonomy" id="1314776"/>
    <lineage>
        <taxon>Eukaryota</taxon>
        <taxon>Fungi</taxon>
        <taxon>Dikarya</taxon>
        <taxon>Basidiomycota</taxon>
        <taxon>Agaricomycotina</taxon>
        <taxon>Agaricomycetes</taxon>
        <taxon>Sistotremastrales</taxon>
        <taxon>Sistotremastraceae</taxon>
        <taxon>Sistotremastrum</taxon>
    </lineage>
</organism>
<keyword evidence="3" id="KW-0732">Signal</keyword>
<protein>
    <recommendedName>
        <fullName evidence="2">N-acetylglucosaminylphosphatidylinositol deacetylase</fullName>
        <ecNumber evidence="2">3.5.1.89</ecNumber>
    </recommendedName>
</protein>
<dbReference type="OrthoDB" id="440160at2759"/>
<evidence type="ECO:0000256" key="3">
    <source>
        <dbReference type="SAM" id="SignalP"/>
    </source>
</evidence>
<dbReference type="SUPFAM" id="SSF102588">
    <property type="entry name" value="LmbE-like"/>
    <property type="match status" value="1"/>
</dbReference>
<dbReference type="Proteomes" id="UP000076798">
    <property type="component" value="Unassembled WGS sequence"/>
</dbReference>
<dbReference type="GO" id="GO:0005783">
    <property type="term" value="C:endoplasmic reticulum"/>
    <property type="evidence" value="ECO:0007669"/>
    <property type="project" value="TreeGrafter"/>
</dbReference>
<feature type="chain" id="PRO_5007869301" description="N-acetylglucosaminylphosphatidylinositol deacetylase" evidence="3">
    <location>
        <begin position="25"/>
        <end position="264"/>
    </location>
</feature>
<proteinExistence type="inferred from homology"/>
<keyword evidence="5" id="KW-1185">Reference proteome</keyword>
<dbReference type="GO" id="GO:0016020">
    <property type="term" value="C:membrane"/>
    <property type="evidence" value="ECO:0007669"/>
    <property type="project" value="GOC"/>
</dbReference>
<dbReference type="AlphaFoldDB" id="A0A165YEW1"/>
<comment type="similarity">
    <text evidence="1">Belongs to the PIGL family.</text>
</comment>
<evidence type="ECO:0000256" key="2">
    <source>
        <dbReference type="ARBA" id="ARBA00012176"/>
    </source>
</evidence>
<name>A0A165YEW1_9AGAM</name>
<gene>
    <name evidence="4" type="ORF">SISSUDRAFT_993334</name>
</gene>
<evidence type="ECO:0000313" key="4">
    <source>
        <dbReference type="EMBL" id="KZT33169.1"/>
    </source>
</evidence>
<dbReference type="GO" id="GO:0006506">
    <property type="term" value="P:GPI anchor biosynthetic process"/>
    <property type="evidence" value="ECO:0007669"/>
    <property type="project" value="UniProtKB-UniPathway"/>
</dbReference>
<feature type="signal peptide" evidence="3">
    <location>
        <begin position="1"/>
        <end position="24"/>
    </location>
</feature>
<dbReference type="GO" id="GO:0000225">
    <property type="term" value="F:N-acetylglucosaminylphosphatidylinositol deacetylase activity"/>
    <property type="evidence" value="ECO:0007669"/>
    <property type="project" value="UniProtKB-EC"/>
</dbReference>
<sequence>MANLVTLLCKAGVLVALLLSVVLSACFGPATGGLGNVPFKSTLPLRVLLLTAHPDDEVMFFSPTIFELLARNITVISLCLSTGNADGLGEIRRNELSHSLDVLGIGAANGIVLDHPQLQDNISLAWHPEIIASVLLQPVLSYNINAILTFDSYGVSGHPNHASLPAGASHLLRNMTMDKRPSLYSLRSMSRLAKFTGPMSIVTGGLFPPIILSSYSTTTTVTRYLTSLKAMAQHRSQLVWFRYLYVLFSRYMFVNEWNEVLSAL</sequence>
<reference evidence="4 5" key="1">
    <citation type="journal article" date="2016" name="Mol. Biol. Evol.">
        <title>Comparative Genomics of Early-Diverging Mushroom-Forming Fungi Provides Insights into the Origins of Lignocellulose Decay Capabilities.</title>
        <authorList>
            <person name="Nagy L.G."/>
            <person name="Riley R."/>
            <person name="Tritt A."/>
            <person name="Adam C."/>
            <person name="Daum C."/>
            <person name="Floudas D."/>
            <person name="Sun H."/>
            <person name="Yadav J.S."/>
            <person name="Pangilinan J."/>
            <person name="Larsson K.H."/>
            <person name="Matsuura K."/>
            <person name="Barry K."/>
            <person name="Labutti K."/>
            <person name="Kuo R."/>
            <person name="Ohm R.A."/>
            <person name="Bhattacharya S.S."/>
            <person name="Shirouzu T."/>
            <person name="Yoshinaga Y."/>
            <person name="Martin F.M."/>
            <person name="Grigoriev I.V."/>
            <person name="Hibbett D.S."/>
        </authorList>
    </citation>
    <scope>NUCLEOTIDE SEQUENCE [LARGE SCALE GENOMIC DNA]</scope>
    <source>
        <strain evidence="4 5">HHB10207 ss-3</strain>
    </source>
</reference>
<dbReference type="PANTHER" id="PTHR12993">
    <property type="entry name" value="N-ACETYLGLUCOSAMINYL-PHOSPHATIDYLINOSITOL DE-N-ACETYLASE-RELATED"/>
    <property type="match status" value="1"/>
</dbReference>
<dbReference type="PANTHER" id="PTHR12993:SF11">
    <property type="entry name" value="N-ACETYLGLUCOSAMINYL-PHOSPHATIDYLINOSITOL DE-N-ACETYLASE"/>
    <property type="match status" value="1"/>
</dbReference>
<dbReference type="EMBL" id="KV428260">
    <property type="protein sequence ID" value="KZT33169.1"/>
    <property type="molecule type" value="Genomic_DNA"/>
</dbReference>